<evidence type="ECO:0000313" key="3">
    <source>
        <dbReference type="Proteomes" id="UP000004893"/>
    </source>
</evidence>
<name>C0C5F4_9FIRM</name>
<dbReference type="EMBL" id="ABYI02000040">
    <property type="protein sequence ID" value="EEG72690.1"/>
    <property type="molecule type" value="Genomic_DNA"/>
</dbReference>
<keyword evidence="1" id="KW-1133">Transmembrane helix</keyword>
<organism evidence="2 3">
    <name type="scientific">[Clostridium] hylemonae DSM 15053</name>
    <dbReference type="NCBI Taxonomy" id="553973"/>
    <lineage>
        <taxon>Bacteria</taxon>
        <taxon>Bacillati</taxon>
        <taxon>Bacillota</taxon>
        <taxon>Clostridia</taxon>
        <taxon>Lachnospirales</taxon>
        <taxon>Lachnospiraceae</taxon>
    </lineage>
</organism>
<dbReference type="HOGENOM" id="CLU_3182060_0_0_9"/>
<keyword evidence="1" id="KW-0812">Transmembrane</keyword>
<reference evidence="2" key="2">
    <citation type="submission" date="2013-06" db="EMBL/GenBank/DDBJ databases">
        <title>Draft genome sequence of Clostridium hylemonae (DSM 15053).</title>
        <authorList>
            <person name="Sudarsanam P."/>
            <person name="Ley R."/>
            <person name="Guruge J."/>
            <person name="Turnbaugh P.J."/>
            <person name="Mahowald M."/>
            <person name="Liep D."/>
            <person name="Gordon J."/>
        </authorList>
    </citation>
    <scope>NUCLEOTIDE SEQUENCE</scope>
    <source>
        <strain evidence="2">DSM 15053</strain>
    </source>
</reference>
<proteinExistence type="predicted"/>
<evidence type="ECO:0000313" key="2">
    <source>
        <dbReference type="EMBL" id="EEG72690.1"/>
    </source>
</evidence>
<dbReference type="Proteomes" id="UP000004893">
    <property type="component" value="Unassembled WGS sequence"/>
</dbReference>
<evidence type="ECO:0000256" key="1">
    <source>
        <dbReference type="SAM" id="Phobius"/>
    </source>
</evidence>
<accession>C0C5F4</accession>
<protein>
    <submittedName>
        <fullName evidence="2">Uncharacterized protein</fullName>
    </submittedName>
</protein>
<feature type="transmembrane region" description="Helical" evidence="1">
    <location>
        <begin position="12"/>
        <end position="38"/>
    </location>
</feature>
<gene>
    <name evidence="2" type="ORF">CLOHYLEM_07329</name>
</gene>
<comment type="caution">
    <text evidence="2">The sequence shown here is derived from an EMBL/GenBank/DDBJ whole genome shotgun (WGS) entry which is preliminary data.</text>
</comment>
<reference evidence="2" key="1">
    <citation type="submission" date="2009-02" db="EMBL/GenBank/DDBJ databases">
        <authorList>
            <person name="Fulton L."/>
            <person name="Clifton S."/>
            <person name="Fulton B."/>
            <person name="Xu J."/>
            <person name="Minx P."/>
            <person name="Pepin K.H."/>
            <person name="Johnson M."/>
            <person name="Bhonagiri V."/>
            <person name="Nash W.E."/>
            <person name="Mardis E.R."/>
            <person name="Wilson R.K."/>
        </authorList>
    </citation>
    <scope>NUCLEOTIDE SEQUENCE [LARGE SCALE GENOMIC DNA]</scope>
    <source>
        <strain evidence="2">DSM 15053</strain>
    </source>
</reference>
<sequence length="46" mass="5801">MSMRFSTKNLQLFYKTMLFVYKLYIIRFILVHISHYIFIETFNLLY</sequence>
<keyword evidence="1" id="KW-0472">Membrane</keyword>
<dbReference type="AlphaFoldDB" id="C0C5F4"/>
<keyword evidence="3" id="KW-1185">Reference proteome</keyword>